<evidence type="ECO:0000313" key="7">
    <source>
        <dbReference type="RefSeq" id="XP_005089883.1"/>
    </source>
</evidence>
<dbReference type="RefSeq" id="XP_005089883.1">
    <property type="nucleotide sequence ID" value="XM_005089826.3"/>
</dbReference>
<dbReference type="SUPFAM" id="SSF53098">
    <property type="entry name" value="Ribonuclease H-like"/>
    <property type="match status" value="1"/>
</dbReference>
<dbReference type="Pfam" id="PF00929">
    <property type="entry name" value="RNase_T"/>
    <property type="match status" value="1"/>
</dbReference>
<keyword evidence="2" id="KW-0540">Nuclease</keyword>
<dbReference type="InterPro" id="IPR022894">
    <property type="entry name" value="Oligoribonuclease"/>
</dbReference>
<evidence type="ECO:0000259" key="5">
    <source>
        <dbReference type="SMART" id="SM00479"/>
    </source>
</evidence>
<sequence length="287" mass="33045">MFKLINRHCSLRVSRALKQSSFLPHSSFGEHLPCFSPSLTYNTPASSLLASSRSSWSRCSHCCVSDTRYSYRFRHPQLRRDCRDRPFSNMSETNSFPAKQMSKDFKESQGSSRIIWIDLEMTGLDVDSDTILEIACIVTEGDLALVAEGPSLIIHQENEVLENMGEWCTEQHGKSGLTESVRNSKISLHQAEEQVLEFVKQHTPSGVCPIAGNSVGKDKQFLERYMPRLASHFHYRIVDVSTIKELCRRWYPNLEKRLPSKNLSHRALDDIRESIEELKFYKMHIFK</sequence>
<evidence type="ECO:0000313" key="6">
    <source>
        <dbReference type="Proteomes" id="UP000694888"/>
    </source>
</evidence>
<proteinExistence type="inferred from homology"/>
<keyword evidence="3" id="KW-0378">Hydrolase</keyword>
<evidence type="ECO:0000256" key="4">
    <source>
        <dbReference type="ARBA" id="ARBA00022839"/>
    </source>
</evidence>
<dbReference type="InterPro" id="IPR012337">
    <property type="entry name" value="RNaseH-like_sf"/>
</dbReference>
<dbReference type="GeneID" id="101856941"/>
<feature type="domain" description="Exonuclease" evidence="5">
    <location>
        <begin position="113"/>
        <end position="287"/>
    </location>
</feature>
<keyword evidence="6" id="KW-1185">Reference proteome</keyword>
<evidence type="ECO:0000256" key="1">
    <source>
        <dbReference type="ARBA" id="ARBA00009921"/>
    </source>
</evidence>
<gene>
    <name evidence="7" type="primary">LOC101856941</name>
</gene>
<dbReference type="PANTHER" id="PTHR11046">
    <property type="entry name" value="OLIGORIBONUCLEASE, MITOCHONDRIAL"/>
    <property type="match status" value="1"/>
</dbReference>
<dbReference type="Proteomes" id="UP000694888">
    <property type="component" value="Unplaced"/>
</dbReference>
<name>A0ABM0JBJ7_APLCA</name>
<evidence type="ECO:0000256" key="2">
    <source>
        <dbReference type="ARBA" id="ARBA00022722"/>
    </source>
</evidence>
<dbReference type="InterPro" id="IPR036397">
    <property type="entry name" value="RNaseH_sf"/>
</dbReference>
<dbReference type="CDD" id="cd06135">
    <property type="entry name" value="Orn"/>
    <property type="match status" value="1"/>
</dbReference>
<organism evidence="6 7">
    <name type="scientific">Aplysia californica</name>
    <name type="common">California sea hare</name>
    <dbReference type="NCBI Taxonomy" id="6500"/>
    <lineage>
        <taxon>Eukaryota</taxon>
        <taxon>Metazoa</taxon>
        <taxon>Spiralia</taxon>
        <taxon>Lophotrochozoa</taxon>
        <taxon>Mollusca</taxon>
        <taxon>Gastropoda</taxon>
        <taxon>Heterobranchia</taxon>
        <taxon>Euthyneura</taxon>
        <taxon>Tectipleura</taxon>
        <taxon>Aplysiida</taxon>
        <taxon>Aplysioidea</taxon>
        <taxon>Aplysiidae</taxon>
        <taxon>Aplysia</taxon>
    </lineage>
</organism>
<reference evidence="7" key="1">
    <citation type="submission" date="2025-08" db="UniProtKB">
        <authorList>
            <consortium name="RefSeq"/>
        </authorList>
    </citation>
    <scope>IDENTIFICATION</scope>
</reference>
<dbReference type="SMART" id="SM00479">
    <property type="entry name" value="EXOIII"/>
    <property type="match status" value="1"/>
</dbReference>
<protein>
    <submittedName>
        <fullName evidence="7">Probable oligoribonuclease isoform X1</fullName>
    </submittedName>
</protein>
<dbReference type="PANTHER" id="PTHR11046:SF0">
    <property type="entry name" value="OLIGORIBONUCLEASE, MITOCHONDRIAL"/>
    <property type="match status" value="1"/>
</dbReference>
<comment type="similarity">
    <text evidence="1">Belongs to the oligoribonuclease family.</text>
</comment>
<dbReference type="NCBIfam" id="NF003765">
    <property type="entry name" value="PRK05359.1"/>
    <property type="match status" value="1"/>
</dbReference>
<dbReference type="Gene3D" id="3.30.420.10">
    <property type="entry name" value="Ribonuclease H-like superfamily/Ribonuclease H"/>
    <property type="match status" value="1"/>
</dbReference>
<dbReference type="HAMAP" id="MF_00045">
    <property type="entry name" value="Oligoribonuclease"/>
    <property type="match status" value="1"/>
</dbReference>
<evidence type="ECO:0000256" key="3">
    <source>
        <dbReference type="ARBA" id="ARBA00022801"/>
    </source>
</evidence>
<keyword evidence="4" id="KW-0269">Exonuclease</keyword>
<accession>A0ABM0JBJ7</accession>
<dbReference type="InterPro" id="IPR013520">
    <property type="entry name" value="Ribonucl_H"/>
</dbReference>